<proteinExistence type="predicted"/>
<keyword evidence="2" id="KW-1185">Reference proteome</keyword>
<evidence type="ECO:0000313" key="1">
    <source>
        <dbReference type="EMBL" id="MBB5113308.1"/>
    </source>
</evidence>
<sequence length="32" mass="3584">MTATTIEKPDFTGLRAMYINCTLNRSPGRSHT</sequence>
<reference evidence="1 2" key="1">
    <citation type="submission" date="2020-08" db="EMBL/GenBank/DDBJ databases">
        <title>Sequencing the genomes of 1000 actinobacteria strains.</title>
        <authorList>
            <person name="Klenk H.-P."/>
        </authorList>
    </citation>
    <scope>NUCLEOTIDE SEQUENCE [LARGE SCALE GENOMIC DNA]</scope>
    <source>
        <strain evidence="1 2">DSM 43036</strain>
    </source>
</reference>
<organism evidence="1 2">
    <name type="scientific">Micromonospora echinospora</name>
    <name type="common">Micromonospora purpurea</name>
    <dbReference type="NCBI Taxonomy" id="1877"/>
    <lineage>
        <taxon>Bacteria</taxon>
        <taxon>Bacillati</taxon>
        <taxon>Actinomycetota</taxon>
        <taxon>Actinomycetes</taxon>
        <taxon>Micromonosporales</taxon>
        <taxon>Micromonosporaceae</taxon>
        <taxon>Micromonospora</taxon>
    </lineage>
</organism>
<accession>A0ABR6MD47</accession>
<protein>
    <submittedName>
        <fullName evidence="1">Uncharacterized protein</fullName>
    </submittedName>
</protein>
<gene>
    <name evidence="1" type="ORF">FHU28_003147</name>
</gene>
<name>A0ABR6MD47_MICEC</name>
<evidence type="ECO:0000313" key="2">
    <source>
        <dbReference type="Proteomes" id="UP000618986"/>
    </source>
</evidence>
<comment type="caution">
    <text evidence="1">The sequence shown here is derived from an EMBL/GenBank/DDBJ whole genome shotgun (WGS) entry which is preliminary data.</text>
</comment>
<dbReference type="Proteomes" id="UP000618986">
    <property type="component" value="Unassembled WGS sequence"/>
</dbReference>
<dbReference type="EMBL" id="JACHJC010000001">
    <property type="protein sequence ID" value="MBB5113308.1"/>
    <property type="molecule type" value="Genomic_DNA"/>
</dbReference>